<protein>
    <submittedName>
        <fullName evidence="3">Por secretion system C-terminal sorting domain-containing protein</fullName>
    </submittedName>
</protein>
<gene>
    <name evidence="3" type="ORF">SAMN05192529_11239</name>
</gene>
<dbReference type="Pfam" id="PF18962">
    <property type="entry name" value="Por_Secre_tail"/>
    <property type="match status" value="1"/>
</dbReference>
<dbReference type="RefSeq" id="WP_091398258.1">
    <property type="nucleotide sequence ID" value="NZ_FNQY01000012.1"/>
</dbReference>
<reference evidence="3 4" key="1">
    <citation type="submission" date="2016-10" db="EMBL/GenBank/DDBJ databases">
        <authorList>
            <person name="de Groot N.N."/>
        </authorList>
    </citation>
    <scope>NUCLEOTIDE SEQUENCE [LARGE SCALE GENOMIC DNA]</scope>
    <source>
        <strain evidence="3 4">Vu-144</strain>
    </source>
</reference>
<dbReference type="InterPro" id="IPR013783">
    <property type="entry name" value="Ig-like_fold"/>
</dbReference>
<accession>A0A1H3ZTY6</accession>
<dbReference type="AlphaFoldDB" id="A0A1H3ZTY6"/>
<feature type="signal peptide" evidence="1">
    <location>
        <begin position="1"/>
        <end position="19"/>
    </location>
</feature>
<evidence type="ECO:0000313" key="3">
    <source>
        <dbReference type="EMBL" id="SEA27226.1"/>
    </source>
</evidence>
<dbReference type="Proteomes" id="UP000199041">
    <property type="component" value="Unassembled WGS sequence"/>
</dbReference>
<keyword evidence="1" id="KW-0732">Signal</keyword>
<feature type="domain" description="Secretion system C-terminal sorting" evidence="2">
    <location>
        <begin position="392"/>
        <end position="456"/>
    </location>
</feature>
<keyword evidence="4" id="KW-1185">Reference proteome</keyword>
<feature type="chain" id="PRO_5011702383" evidence="1">
    <location>
        <begin position="20"/>
        <end position="463"/>
    </location>
</feature>
<dbReference type="EMBL" id="FNQY01000012">
    <property type="protein sequence ID" value="SEA27226.1"/>
    <property type="molecule type" value="Genomic_DNA"/>
</dbReference>
<sequence length="463" mass="48643">MKKIFTLFIAVFAIALAKAGTFGMGDYVWKDDASQSVLKTNGSFVKNDRQPIDLEMSLGMWTFFKTQGNGTIVLQYARGNANGQAFVAGAGGTSQAQSPNYQLAWVTINTDSIGKDWVLARNFSSLTEGDYTPSGLTDYSGLGAYAGPTATTASHTIDFGGKVVTSNATGITLDGTTVPGFVSGDYNYMKGALKFAIMPGSTILPDSVYSFRLLTTTAAWDGQSPGTIAEQTINFNTFEGGQNRIKDHASEGNPDPVAVNGGNHFDHGMPFIATGPDIATASLPVKWSPAGLQVTVNKGTVVLSWATETELNNKEFTIERSVNGGSSYQTLGTVASKANGGYSTTTLNYSFTDVTPATKAVYRVGEVSKEGAVSYSNSVNVTLADAASSLSVYPNPAASRYLTVKGVKAGSAYRIVSLGGTNVAKGVVDSSNKVDVTKLIAGVYILQVITDNGTSQSVTFVKK</sequence>
<evidence type="ECO:0000313" key="4">
    <source>
        <dbReference type="Proteomes" id="UP000199041"/>
    </source>
</evidence>
<dbReference type="InterPro" id="IPR026444">
    <property type="entry name" value="Secre_tail"/>
</dbReference>
<name>A0A1H3ZTY6_9BACT</name>
<dbReference type="OrthoDB" id="600763at2"/>
<dbReference type="NCBIfam" id="TIGR04183">
    <property type="entry name" value="Por_Secre_tail"/>
    <property type="match status" value="1"/>
</dbReference>
<evidence type="ECO:0000259" key="2">
    <source>
        <dbReference type="Pfam" id="PF18962"/>
    </source>
</evidence>
<evidence type="ECO:0000256" key="1">
    <source>
        <dbReference type="SAM" id="SignalP"/>
    </source>
</evidence>
<organism evidence="3 4">
    <name type="scientific">Arachidicoccus rhizosphaerae</name>
    <dbReference type="NCBI Taxonomy" id="551991"/>
    <lineage>
        <taxon>Bacteria</taxon>
        <taxon>Pseudomonadati</taxon>
        <taxon>Bacteroidota</taxon>
        <taxon>Chitinophagia</taxon>
        <taxon>Chitinophagales</taxon>
        <taxon>Chitinophagaceae</taxon>
        <taxon>Arachidicoccus</taxon>
    </lineage>
</organism>
<dbReference type="STRING" id="551991.SAMN05192529_11239"/>
<dbReference type="Gene3D" id="2.60.40.10">
    <property type="entry name" value="Immunoglobulins"/>
    <property type="match status" value="1"/>
</dbReference>
<proteinExistence type="predicted"/>